<dbReference type="PANTHER" id="PTHR11064">
    <property type="entry name" value="CCAAT-BINDING TRANSCRIPTION FACTOR-RELATED"/>
    <property type="match status" value="1"/>
</dbReference>
<keyword evidence="11" id="KW-1185">Reference proteome</keyword>
<dbReference type="Gene3D" id="1.10.20.10">
    <property type="entry name" value="Histone, subunit A"/>
    <property type="match status" value="1"/>
</dbReference>
<dbReference type="Proteomes" id="UP001327560">
    <property type="component" value="Chromosome 5"/>
</dbReference>
<dbReference type="InterPro" id="IPR003958">
    <property type="entry name" value="CBFA_NFYB_domain"/>
</dbReference>
<evidence type="ECO:0000256" key="1">
    <source>
        <dbReference type="ARBA" id="ARBA00004123"/>
    </source>
</evidence>
<dbReference type="GO" id="GO:0009738">
    <property type="term" value="P:abscisic acid-activated signaling pathway"/>
    <property type="evidence" value="ECO:0007669"/>
    <property type="project" value="UniProtKB-KW"/>
</dbReference>
<name>A0AAQ3KGA3_9LILI</name>
<dbReference type="GO" id="GO:0016602">
    <property type="term" value="C:CCAAT-binding factor complex"/>
    <property type="evidence" value="ECO:0007669"/>
    <property type="project" value="InterPro"/>
</dbReference>
<organism evidence="10 11">
    <name type="scientific">Canna indica</name>
    <name type="common">Indian-shot</name>
    <dbReference type="NCBI Taxonomy" id="4628"/>
    <lineage>
        <taxon>Eukaryota</taxon>
        <taxon>Viridiplantae</taxon>
        <taxon>Streptophyta</taxon>
        <taxon>Embryophyta</taxon>
        <taxon>Tracheophyta</taxon>
        <taxon>Spermatophyta</taxon>
        <taxon>Magnoliopsida</taxon>
        <taxon>Liliopsida</taxon>
        <taxon>Zingiberales</taxon>
        <taxon>Cannaceae</taxon>
        <taxon>Canna</taxon>
    </lineage>
</organism>
<dbReference type="FunFam" id="1.10.20.10:FF:000049">
    <property type="entry name" value="Nuclear transcription factor Y subunit B-6"/>
    <property type="match status" value="1"/>
</dbReference>
<dbReference type="PANTHER" id="PTHR11064:SF196">
    <property type="entry name" value="NUCLEAR TRANSCRIPTION FACTOR Y SUBUNIT B-6"/>
    <property type="match status" value="1"/>
</dbReference>
<keyword evidence="8" id="KW-0539">Nucleus</keyword>
<dbReference type="InterPro" id="IPR003956">
    <property type="entry name" value="Transcrpt_fac_NFYB/HAP3_CS"/>
</dbReference>
<evidence type="ECO:0000256" key="2">
    <source>
        <dbReference type="ARBA" id="ARBA00009053"/>
    </source>
</evidence>
<keyword evidence="6" id="KW-0010">Activator</keyword>
<dbReference type="InterPro" id="IPR027113">
    <property type="entry name" value="Transc_fact_NFYB/HAP3"/>
</dbReference>
<keyword evidence="4" id="KW-0805">Transcription regulation</keyword>
<comment type="similarity">
    <text evidence="2">Belongs to the NFYB/HAP3 subunit family.</text>
</comment>
<dbReference type="SUPFAM" id="SSF47113">
    <property type="entry name" value="Histone-fold"/>
    <property type="match status" value="1"/>
</dbReference>
<reference evidence="10 11" key="1">
    <citation type="submission" date="2023-10" db="EMBL/GenBank/DDBJ databases">
        <title>Chromosome-scale genome assembly provides insights into flower coloration mechanisms of Canna indica.</title>
        <authorList>
            <person name="Li C."/>
        </authorList>
    </citation>
    <scope>NUCLEOTIDE SEQUENCE [LARGE SCALE GENOMIC DNA]</scope>
    <source>
        <tissue evidence="10">Flower</tissue>
    </source>
</reference>
<sequence length="241" mass="25973">MASGAGFLGNQDISVSNCSLEVAGVAGDGNATAPPPDNVQPAVVREQDRFMPIANVIRIMRRVLPAHAKIADDAKEMIQECVSEYISFITSEANERCQREQRKTVTAEDVLWAMNKLGFDDNIAPLTLFLHRYRELEGDHRGSIRGEPLQLIKHRSAPAAVPDISAGGGASQYFGPAPLPPASLVMPPVNAVPQHHQGYFNDYIIGMYGSNAEGANGGTGSSSSFHVTGIPNFDHSYPPYK</sequence>
<dbReference type="CDD" id="cd22907">
    <property type="entry name" value="HFD_NFYB"/>
    <property type="match status" value="1"/>
</dbReference>
<evidence type="ECO:0000256" key="6">
    <source>
        <dbReference type="ARBA" id="ARBA00023159"/>
    </source>
</evidence>
<dbReference type="PROSITE" id="PS00685">
    <property type="entry name" value="NFYB_HAP3"/>
    <property type="match status" value="1"/>
</dbReference>
<evidence type="ECO:0000259" key="9">
    <source>
        <dbReference type="Pfam" id="PF00808"/>
    </source>
</evidence>
<keyword evidence="7" id="KW-0804">Transcription</keyword>
<evidence type="ECO:0000256" key="5">
    <source>
        <dbReference type="ARBA" id="ARBA00023125"/>
    </source>
</evidence>
<evidence type="ECO:0000256" key="7">
    <source>
        <dbReference type="ARBA" id="ARBA00023163"/>
    </source>
</evidence>
<gene>
    <name evidence="10" type="ORF">Cni_G15147</name>
</gene>
<accession>A0AAQ3KGA3</accession>
<keyword evidence="3" id="KW-0938">Abscisic acid signaling pathway</keyword>
<dbReference type="EMBL" id="CP136894">
    <property type="protein sequence ID" value="WOL06413.1"/>
    <property type="molecule type" value="Genomic_DNA"/>
</dbReference>
<dbReference type="PRINTS" id="PR00615">
    <property type="entry name" value="CCAATSUBUNTA"/>
</dbReference>
<keyword evidence="5" id="KW-0238">DNA-binding</keyword>
<feature type="domain" description="Transcription factor CBF/NF-Y/archaeal histone" evidence="9">
    <location>
        <begin position="50"/>
        <end position="114"/>
    </location>
</feature>
<evidence type="ECO:0000256" key="3">
    <source>
        <dbReference type="ARBA" id="ARBA00022682"/>
    </source>
</evidence>
<proteinExistence type="inferred from homology"/>
<evidence type="ECO:0000256" key="8">
    <source>
        <dbReference type="ARBA" id="ARBA00023242"/>
    </source>
</evidence>
<dbReference type="Pfam" id="PF00808">
    <property type="entry name" value="CBFD_NFYB_HMF"/>
    <property type="match status" value="1"/>
</dbReference>
<evidence type="ECO:0000313" key="11">
    <source>
        <dbReference type="Proteomes" id="UP001327560"/>
    </source>
</evidence>
<evidence type="ECO:0000256" key="4">
    <source>
        <dbReference type="ARBA" id="ARBA00023015"/>
    </source>
</evidence>
<dbReference type="GO" id="GO:0001228">
    <property type="term" value="F:DNA-binding transcription activator activity, RNA polymerase II-specific"/>
    <property type="evidence" value="ECO:0007669"/>
    <property type="project" value="InterPro"/>
</dbReference>
<protein>
    <recommendedName>
        <fullName evidence="9">Transcription factor CBF/NF-Y/archaeal histone domain-containing protein</fullName>
    </recommendedName>
</protein>
<dbReference type="InterPro" id="IPR009072">
    <property type="entry name" value="Histone-fold"/>
</dbReference>
<dbReference type="GO" id="GO:0000978">
    <property type="term" value="F:RNA polymerase II cis-regulatory region sequence-specific DNA binding"/>
    <property type="evidence" value="ECO:0007669"/>
    <property type="project" value="TreeGrafter"/>
</dbReference>
<evidence type="ECO:0000313" key="10">
    <source>
        <dbReference type="EMBL" id="WOL06413.1"/>
    </source>
</evidence>
<comment type="subcellular location">
    <subcellularLocation>
        <location evidence="1">Nucleus</location>
    </subcellularLocation>
</comment>
<dbReference type="GO" id="GO:0046982">
    <property type="term" value="F:protein heterodimerization activity"/>
    <property type="evidence" value="ECO:0007669"/>
    <property type="project" value="InterPro"/>
</dbReference>
<dbReference type="AlphaFoldDB" id="A0AAQ3KGA3"/>